<proteinExistence type="predicted"/>
<name>A0A0C3RDW9_9PORP</name>
<dbReference type="Gene3D" id="2.60.40.2630">
    <property type="match status" value="1"/>
</dbReference>
<protein>
    <submittedName>
        <fullName evidence="1">Uncharacterized protein</fullName>
    </submittedName>
</protein>
<keyword evidence="2" id="KW-1185">Reference proteome</keyword>
<organism evidence="1 2">
    <name type="scientific">Sanguibacteroides justesenii</name>
    <dbReference type="NCBI Taxonomy" id="1547597"/>
    <lineage>
        <taxon>Bacteria</taxon>
        <taxon>Pseudomonadati</taxon>
        <taxon>Bacteroidota</taxon>
        <taxon>Bacteroidia</taxon>
        <taxon>Bacteroidales</taxon>
        <taxon>Porphyromonadaceae</taxon>
        <taxon>Sanguibacteroides</taxon>
    </lineage>
</organism>
<dbReference type="Proteomes" id="UP000031980">
    <property type="component" value="Unassembled WGS sequence"/>
</dbReference>
<gene>
    <name evidence="1" type="ORF">BA92_10245</name>
</gene>
<dbReference type="AlphaFoldDB" id="A0A0C3RDW9"/>
<comment type="caution">
    <text evidence="1">The sequence shown here is derived from an EMBL/GenBank/DDBJ whole genome shotgun (WGS) entry which is preliminary data.</text>
</comment>
<sequence length="99" mass="10720">MARGFPRFYAYYPQVTGADLSESGETFVTDYLVWPGSAPEFTLTLNNTDKTVTPKDGENELTFIANQKHTLTFTITATGIQVTASVTDWSTGSNGTGSI</sequence>
<dbReference type="EMBL" id="JPIU01000039">
    <property type="protein sequence ID" value="KIO44556.1"/>
    <property type="molecule type" value="Genomic_DNA"/>
</dbReference>
<evidence type="ECO:0000313" key="2">
    <source>
        <dbReference type="Proteomes" id="UP000031980"/>
    </source>
</evidence>
<reference evidence="1 2" key="1">
    <citation type="submission" date="2014-07" db="EMBL/GenBank/DDBJ databases">
        <title>Porphyromonadaceae bacterium OUH 308042 = ATCC BAA-2681 = DSM 28342 draft genome.</title>
        <authorList>
            <person name="Sydenham T.V."/>
            <person name="Hasman H."/>
            <person name="Justensen U.S."/>
        </authorList>
    </citation>
    <scope>NUCLEOTIDE SEQUENCE [LARGE SCALE GENOMIC DNA]</scope>
    <source>
        <strain evidence="1 2">OUH 308042</strain>
    </source>
</reference>
<accession>A0A0C3RDW9</accession>
<dbReference type="RefSeq" id="WP_041505289.1">
    <property type="nucleotide sequence ID" value="NZ_JPIU01000039.1"/>
</dbReference>
<evidence type="ECO:0000313" key="1">
    <source>
        <dbReference type="EMBL" id="KIO44556.1"/>
    </source>
</evidence>